<organism evidence="1 2">
    <name type="scientific">Paenibacillus thailandensis</name>
    <dbReference type="NCBI Taxonomy" id="393250"/>
    <lineage>
        <taxon>Bacteria</taxon>
        <taxon>Bacillati</taxon>
        <taxon>Bacillota</taxon>
        <taxon>Bacilli</taxon>
        <taxon>Bacillales</taxon>
        <taxon>Paenibacillaceae</taxon>
        <taxon>Paenibacillus</taxon>
    </lineage>
</organism>
<evidence type="ECO:0000313" key="1">
    <source>
        <dbReference type="EMBL" id="MFD2663670.1"/>
    </source>
</evidence>
<dbReference type="Gene3D" id="3.90.180.10">
    <property type="entry name" value="Medium-chain alcohol dehydrogenases, catalytic domain"/>
    <property type="match status" value="1"/>
</dbReference>
<comment type="caution">
    <text evidence="1">The sequence shown here is derived from an EMBL/GenBank/DDBJ whole genome shotgun (WGS) entry which is preliminary data.</text>
</comment>
<gene>
    <name evidence="1" type="ORF">ACFSW5_25860</name>
</gene>
<dbReference type="EMBL" id="JBHUMY010000043">
    <property type="protein sequence ID" value="MFD2663670.1"/>
    <property type="molecule type" value="Genomic_DNA"/>
</dbReference>
<keyword evidence="2" id="KW-1185">Reference proteome</keyword>
<protein>
    <submittedName>
        <fullName evidence="1">Zinc-binding dehydrogenase</fullName>
    </submittedName>
</protein>
<reference evidence="2" key="1">
    <citation type="journal article" date="2019" name="Int. J. Syst. Evol. Microbiol.">
        <title>The Global Catalogue of Microorganisms (GCM) 10K type strain sequencing project: providing services to taxonomists for standard genome sequencing and annotation.</title>
        <authorList>
            <consortium name="The Broad Institute Genomics Platform"/>
            <consortium name="The Broad Institute Genome Sequencing Center for Infectious Disease"/>
            <person name="Wu L."/>
            <person name="Ma J."/>
        </authorList>
    </citation>
    <scope>NUCLEOTIDE SEQUENCE [LARGE SCALE GENOMIC DNA]</scope>
    <source>
        <strain evidence="2">TISTR 1827</strain>
    </source>
</reference>
<proteinExistence type="predicted"/>
<name>A0ABW5R6B3_9BACL</name>
<dbReference type="Proteomes" id="UP001597493">
    <property type="component" value="Unassembled WGS sequence"/>
</dbReference>
<accession>A0ABW5R6B3</accession>
<dbReference type="Pfam" id="PF13602">
    <property type="entry name" value="ADH_zinc_N_2"/>
    <property type="match status" value="1"/>
</dbReference>
<dbReference type="RefSeq" id="WP_379280159.1">
    <property type="nucleotide sequence ID" value="NZ_JBHUGT010000022.1"/>
</dbReference>
<sequence length="87" mass="9609">MSCVWRRRQSLTVSDFASAAELGVRASYGEEHSLRYDVVGDFAQYTADGKFTIPVAQTFSLDDWRTALEISQSGRAHGKLILLPAAD</sequence>
<evidence type="ECO:0000313" key="2">
    <source>
        <dbReference type="Proteomes" id="UP001597493"/>
    </source>
</evidence>